<keyword evidence="1" id="KW-0472">Membrane</keyword>
<proteinExistence type="predicted"/>
<keyword evidence="3" id="KW-1185">Reference proteome</keyword>
<comment type="caution">
    <text evidence="2">The sequence shown here is derived from an EMBL/GenBank/DDBJ whole genome shotgun (WGS) entry which is preliminary data.</text>
</comment>
<dbReference type="AlphaFoldDB" id="A0A023D5U4"/>
<gene>
    <name evidence="2" type="ORF">Amme_050_004</name>
</gene>
<dbReference type="RefSeq" id="WP_158310324.1">
    <property type="nucleotide sequence ID" value="NZ_BAND01000050.1"/>
</dbReference>
<reference evidence="3" key="1">
    <citation type="journal article" date="2014" name="FEMS Microbiol. Lett.">
        <title>Draft Genomic DNA Sequence of the Facultatively Methylotrophic Bacterium Acidomonas methanolica type strain MB58.</title>
        <authorList>
            <person name="Higashiura N."/>
            <person name="Hadano H."/>
            <person name="Hirakawa H."/>
            <person name="Matsutani M."/>
            <person name="Takabe S."/>
            <person name="Matsushita K."/>
            <person name="Azuma Y."/>
        </authorList>
    </citation>
    <scope>NUCLEOTIDE SEQUENCE [LARGE SCALE GENOMIC DNA]</scope>
    <source>
        <strain evidence="3">MB58</strain>
    </source>
</reference>
<feature type="transmembrane region" description="Helical" evidence="1">
    <location>
        <begin position="28"/>
        <end position="48"/>
    </location>
</feature>
<dbReference type="Proteomes" id="UP000019760">
    <property type="component" value="Unassembled WGS sequence"/>
</dbReference>
<evidence type="ECO:0000313" key="2">
    <source>
        <dbReference type="EMBL" id="GAJ29161.1"/>
    </source>
</evidence>
<keyword evidence="1" id="KW-1133">Transmembrane helix</keyword>
<keyword evidence="1" id="KW-0812">Transmembrane</keyword>
<sequence>MPLTFIYAIGLVLLAALSVYAPHARGFCMTLGVIFSACLVVVGLFEAFQRRSPG</sequence>
<evidence type="ECO:0000313" key="3">
    <source>
        <dbReference type="Proteomes" id="UP000019760"/>
    </source>
</evidence>
<reference evidence="2 3" key="2">
    <citation type="journal article" date="2014" name="FEMS Microbiol. Lett.">
        <title>Draft genomic DNA sequence of the facultatively methylotrophic bacterium Acidomonas methanolica type strain MB58.</title>
        <authorList>
            <person name="Higashiura N."/>
            <person name="Hadano H."/>
            <person name="Hirakawa H."/>
            <person name="Matsutani M."/>
            <person name="Takabe S."/>
            <person name="Matsushita K."/>
            <person name="Azuma Y."/>
        </authorList>
    </citation>
    <scope>NUCLEOTIDE SEQUENCE [LARGE SCALE GENOMIC DNA]</scope>
    <source>
        <strain evidence="2 3">MB58</strain>
    </source>
</reference>
<accession>A0A023D5U4</accession>
<organism evidence="2 3">
    <name type="scientific">Acidomonas methanolica NBRC 104435</name>
    <dbReference type="NCBI Taxonomy" id="1231351"/>
    <lineage>
        <taxon>Bacteria</taxon>
        <taxon>Pseudomonadati</taxon>
        <taxon>Pseudomonadota</taxon>
        <taxon>Alphaproteobacteria</taxon>
        <taxon>Acetobacterales</taxon>
        <taxon>Acetobacteraceae</taxon>
        <taxon>Acidomonas</taxon>
    </lineage>
</organism>
<dbReference type="EMBL" id="BAND01000050">
    <property type="protein sequence ID" value="GAJ29161.1"/>
    <property type="molecule type" value="Genomic_DNA"/>
</dbReference>
<protein>
    <submittedName>
        <fullName evidence="2">Uncharacterized protein</fullName>
    </submittedName>
</protein>
<evidence type="ECO:0000256" key="1">
    <source>
        <dbReference type="SAM" id="Phobius"/>
    </source>
</evidence>
<name>A0A023D5U4_ACIMT</name>